<dbReference type="HOGENOM" id="CLU_066015_1_0_6"/>
<gene>
    <name evidence="1" type="ORF">PTD2_17870</name>
</gene>
<dbReference type="Gene3D" id="3.40.190.10">
    <property type="entry name" value="Periplasmic binding protein-like II"/>
    <property type="match status" value="2"/>
</dbReference>
<dbReference type="eggNOG" id="COG0834">
    <property type="taxonomic scope" value="Bacteria"/>
</dbReference>
<protein>
    <submittedName>
        <fullName evidence="1">Uncharacterized protein</fullName>
    </submittedName>
</protein>
<dbReference type="SUPFAM" id="SSF53850">
    <property type="entry name" value="Periplasmic binding protein-like II"/>
    <property type="match status" value="1"/>
</dbReference>
<name>A4CBH7_9GAMM</name>
<comment type="caution">
    <text evidence="1">The sequence shown here is derived from an EMBL/GenBank/DDBJ whole genome shotgun (WGS) entry which is preliminary data.</text>
</comment>
<accession>A4CBH7</accession>
<evidence type="ECO:0000313" key="2">
    <source>
        <dbReference type="Proteomes" id="UP000006201"/>
    </source>
</evidence>
<keyword evidence="2" id="KW-1185">Reference proteome</keyword>
<dbReference type="EMBL" id="AAOH01000005">
    <property type="protein sequence ID" value="EAR27714.1"/>
    <property type="molecule type" value="Genomic_DNA"/>
</dbReference>
<organism evidence="1 2">
    <name type="scientific">Pseudoalteromonas tunicata D2</name>
    <dbReference type="NCBI Taxonomy" id="87626"/>
    <lineage>
        <taxon>Bacteria</taxon>
        <taxon>Pseudomonadati</taxon>
        <taxon>Pseudomonadota</taxon>
        <taxon>Gammaproteobacteria</taxon>
        <taxon>Alteromonadales</taxon>
        <taxon>Pseudoalteromonadaceae</taxon>
        <taxon>Pseudoalteromonas</taxon>
    </lineage>
</organism>
<dbReference type="Proteomes" id="UP000006201">
    <property type="component" value="Unassembled WGS sequence"/>
</dbReference>
<reference evidence="1 2" key="1">
    <citation type="submission" date="2006-02" db="EMBL/GenBank/DDBJ databases">
        <authorList>
            <person name="Moran M.A."/>
            <person name="Kjelleberg S."/>
            <person name="Egan S."/>
            <person name="Saunders N."/>
            <person name="Thomas T."/>
            <person name="Ferriera S."/>
            <person name="Johnson J."/>
            <person name="Kravitz S."/>
            <person name="Halpern A."/>
            <person name="Remington K."/>
            <person name="Beeson K."/>
            <person name="Tran B."/>
            <person name="Rogers Y.-H."/>
            <person name="Friedman R."/>
            <person name="Venter J.C."/>
        </authorList>
    </citation>
    <scope>NUCLEOTIDE SEQUENCE [LARGE SCALE GENOMIC DNA]</scope>
    <source>
        <strain evidence="1 2">D2</strain>
    </source>
</reference>
<dbReference type="STRING" id="87626.PTD2_17870"/>
<dbReference type="AlphaFoldDB" id="A4CBH7"/>
<evidence type="ECO:0000313" key="1">
    <source>
        <dbReference type="EMBL" id="EAR27714.1"/>
    </source>
</evidence>
<sequence>MFLPLLLALCPLLFADEARLTPSTSADTIDIIYPRPSRDEDLETWYPLILLKKALSHSQLDYSLRHTNNVMVQSRALKELTIGKNLTVTWTMTNQEREQDLLPVRVPIYKGLYGWRLLLTQAQRIEELQGYKNPERFSKLVYLQGHDWPDTEVLKENGFTVSTAVSYEALFNMLLKGRGDVFPRSIIEINWELDHRSDKDEFAVVPHIALHYPSAMYFFFNKKDKDLAKAVEQGLMLMHENGEFTQLFEQFFANEIAKAKLTEKHIIKLENTQLPSLTPLNNPQLWFSPYAAANKS</sequence>
<proteinExistence type="predicted"/>